<dbReference type="InterPro" id="IPR053024">
    <property type="entry name" value="Fungal_surface_NADase"/>
</dbReference>
<feature type="signal peptide" evidence="2">
    <location>
        <begin position="1"/>
        <end position="18"/>
    </location>
</feature>
<evidence type="ECO:0000313" key="5">
    <source>
        <dbReference type="Proteomes" id="UP000813427"/>
    </source>
</evidence>
<dbReference type="Proteomes" id="UP000813427">
    <property type="component" value="Unassembled WGS sequence"/>
</dbReference>
<feature type="chain" id="PRO_5035429689" description="TNT domain-containing protein" evidence="2">
    <location>
        <begin position="19"/>
        <end position="254"/>
    </location>
</feature>
<dbReference type="GO" id="GO:0050135">
    <property type="term" value="F:NADP+ nucleosidase activity"/>
    <property type="evidence" value="ECO:0007669"/>
    <property type="project" value="InterPro"/>
</dbReference>
<proteinExistence type="predicted"/>
<evidence type="ECO:0000313" key="4">
    <source>
        <dbReference type="EMBL" id="KAH7263746.1"/>
    </source>
</evidence>
<evidence type="ECO:0000256" key="2">
    <source>
        <dbReference type="SAM" id="SignalP"/>
    </source>
</evidence>
<dbReference type="Pfam" id="PF14021">
    <property type="entry name" value="TNT"/>
    <property type="match status" value="1"/>
</dbReference>
<organism evidence="4 5">
    <name type="scientific">Fusarium tricinctum</name>
    <dbReference type="NCBI Taxonomy" id="61284"/>
    <lineage>
        <taxon>Eukaryota</taxon>
        <taxon>Fungi</taxon>
        <taxon>Dikarya</taxon>
        <taxon>Ascomycota</taxon>
        <taxon>Pezizomycotina</taxon>
        <taxon>Sordariomycetes</taxon>
        <taxon>Hypocreomycetidae</taxon>
        <taxon>Hypocreales</taxon>
        <taxon>Nectriaceae</taxon>
        <taxon>Fusarium</taxon>
        <taxon>Fusarium tricinctum species complex</taxon>
    </lineage>
</organism>
<feature type="domain" description="TNT" evidence="3">
    <location>
        <begin position="135"/>
        <end position="228"/>
    </location>
</feature>
<sequence>MLFISVLLLSFFTNYLVAFVFHQGPSEAIEAPENCCEGRPCFCCGCNVRYNKSDEKRYFCGDERLGPAELPTMLPLGTFVAGYDRFGNKSPHEFLEEWWNTTLKEDGTEVGWRYPDMNGFGLDQDGIPIKANVDLEVGTLVDRFGNASGRFISPAAAPFSQRALHPQNLNTDSDMKFPNNYHVYNVTRSFTVFAGPIKPWFGQPGFGVQFFLGVGVRVEDHIGMKNLQPLDSSKLPRQGPPLCHRGENAAGEEL</sequence>
<dbReference type="AlphaFoldDB" id="A0A8K0SF72"/>
<dbReference type="OrthoDB" id="2923349at2759"/>
<dbReference type="PANTHER" id="PTHR42059:SF1">
    <property type="entry name" value="TNT DOMAIN-CONTAINING PROTEIN"/>
    <property type="match status" value="1"/>
</dbReference>
<accession>A0A8K0SF72</accession>
<dbReference type="EMBL" id="JAGPXF010000001">
    <property type="protein sequence ID" value="KAH7263746.1"/>
    <property type="molecule type" value="Genomic_DNA"/>
</dbReference>
<name>A0A8K0SF72_9HYPO</name>
<dbReference type="InterPro" id="IPR025331">
    <property type="entry name" value="TNT"/>
</dbReference>
<protein>
    <recommendedName>
        <fullName evidence="3">TNT domain-containing protein</fullName>
    </recommendedName>
</protein>
<comment type="caution">
    <text evidence="4">The sequence shown here is derived from an EMBL/GenBank/DDBJ whole genome shotgun (WGS) entry which is preliminary data.</text>
</comment>
<gene>
    <name evidence="4" type="ORF">BKA59DRAFT_551835</name>
</gene>
<evidence type="ECO:0000256" key="1">
    <source>
        <dbReference type="SAM" id="MobiDB-lite"/>
    </source>
</evidence>
<feature type="region of interest" description="Disordered" evidence="1">
    <location>
        <begin position="229"/>
        <end position="254"/>
    </location>
</feature>
<keyword evidence="2" id="KW-0732">Signal</keyword>
<evidence type="ECO:0000259" key="3">
    <source>
        <dbReference type="Pfam" id="PF14021"/>
    </source>
</evidence>
<reference evidence="4" key="1">
    <citation type="journal article" date="2021" name="Nat. Commun.">
        <title>Genetic determinants of endophytism in the Arabidopsis root mycobiome.</title>
        <authorList>
            <person name="Mesny F."/>
            <person name="Miyauchi S."/>
            <person name="Thiergart T."/>
            <person name="Pickel B."/>
            <person name="Atanasova L."/>
            <person name="Karlsson M."/>
            <person name="Huettel B."/>
            <person name="Barry K.W."/>
            <person name="Haridas S."/>
            <person name="Chen C."/>
            <person name="Bauer D."/>
            <person name="Andreopoulos W."/>
            <person name="Pangilinan J."/>
            <person name="LaButti K."/>
            <person name="Riley R."/>
            <person name="Lipzen A."/>
            <person name="Clum A."/>
            <person name="Drula E."/>
            <person name="Henrissat B."/>
            <person name="Kohler A."/>
            <person name="Grigoriev I.V."/>
            <person name="Martin F.M."/>
            <person name="Hacquard S."/>
        </authorList>
    </citation>
    <scope>NUCLEOTIDE SEQUENCE</scope>
    <source>
        <strain evidence="4">MPI-SDFR-AT-0068</strain>
    </source>
</reference>
<keyword evidence="5" id="KW-1185">Reference proteome</keyword>
<dbReference type="PANTHER" id="PTHR42059">
    <property type="entry name" value="TNT DOMAIN-CONTAINING PROTEIN"/>
    <property type="match status" value="1"/>
</dbReference>